<dbReference type="PANTHER" id="PTHR36902:SF1">
    <property type="entry name" value="ENRICHED IN SURFACE-LABELED PROTEOME PROTEIN 9"/>
    <property type="match status" value="1"/>
</dbReference>
<evidence type="ECO:0000259" key="3">
    <source>
        <dbReference type="Pfam" id="PF25898"/>
    </source>
</evidence>
<feature type="domain" description="LolA-like" evidence="3">
    <location>
        <begin position="266"/>
        <end position="470"/>
    </location>
</feature>
<keyword evidence="1" id="KW-1133">Transmembrane helix</keyword>
<dbReference type="PANTHER" id="PTHR36902">
    <property type="entry name" value="ENRICHED IN SURFACE-LABELED PROTEOME PROTEIN 9"/>
    <property type="match status" value="1"/>
</dbReference>
<keyword evidence="1" id="KW-0812">Transmembrane</keyword>
<dbReference type="AlphaFoldDB" id="A0AAE1ALT2"/>
<accession>A0AAE1ALT2</accession>
<dbReference type="InterPro" id="IPR058831">
    <property type="entry name" value="LolA-like_dom_2nd"/>
</dbReference>
<keyword evidence="2" id="KW-0732">Signal</keyword>
<evidence type="ECO:0000256" key="2">
    <source>
        <dbReference type="SAM" id="SignalP"/>
    </source>
</evidence>
<comment type="caution">
    <text evidence="4">The sequence shown here is derived from an EMBL/GenBank/DDBJ whole genome shotgun (WGS) entry which is preliminary data.</text>
</comment>
<feature type="chain" id="PRO_5042007996" description="LolA-like domain-containing protein" evidence="2">
    <location>
        <begin position="28"/>
        <end position="685"/>
    </location>
</feature>
<protein>
    <recommendedName>
        <fullName evidence="3">LolA-like domain-containing protein</fullName>
    </recommendedName>
</protein>
<organism evidence="4 5">
    <name type="scientific">Elysia crispata</name>
    <name type="common">lettuce slug</name>
    <dbReference type="NCBI Taxonomy" id="231223"/>
    <lineage>
        <taxon>Eukaryota</taxon>
        <taxon>Metazoa</taxon>
        <taxon>Spiralia</taxon>
        <taxon>Lophotrochozoa</taxon>
        <taxon>Mollusca</taxon>
        <taxon>Gastropoda</taxon>
        <taxon>Heterobranchia</taxon>
        <taxon>Euthyneura</taxon>
        <taxon>Panpulmonata</taxon>
        <taxon>Sacoglossa</taxon>
        <taxon>Placobranchoidea</taxon>
        <taxon>Plakobranchidae</taxon>
        <taxon>Elysia</taxon>
    </lineage>
</organism>
<sequence length="685" mass="76993">MALLIVVSRMNFAQAICSLLLLLQVSAAKVEFDRAYCSEIKGDNQNTTNSGNVPDFPSVFSAIAERSESIDSNEESTSLELLTLQYSKPNVEMFVQIETRGGKSSLFIDSEQNMCLLLSQRNGQCVATKQSCDASTYMPLKNGKTTLKRAREFLGLDTIKLDTVVKLEKSQIRGINSIAYVACKNMQNSTATAISQWHFLDNSKLKSKNEGPVLLMTRYQVSDENSASVQNDQTDFTDFKEIQSDDKQFYIDVEYVDCIFDNTKDMKKTIPKPPTTFSCIKETHVVLAGGNDRDRDVETIHYNYDAAWFHSDAHLIPLDSGTRTEVKIKITEDFFTGVQYEMSKLGKGCTVSSNLSKAGFKDSDGNFVMKTPTQFWNIDPDTAVYLGEVVIRGIPCDAWRVGFQNDNSNGNTTFTHFLANKKWLKKRRLPEHSFFPVQSIVKRESSVTHHSYFEFKEKFSFFVPDVSSCFNSNQSMSVRLILLTSFYKNIKSSSQKFELKFRKAVLDNSGMESILRVTNIRARPSFFVPFQTRVTFKILSKFKITSNLTIPDVQITHYASEAVTKLKKAIVSGKFQLTQIIKSKNIVIKAEPDSFSLLKYEYLSQDNDEEDTISGFSLGAVVGLCIFALVVGTVVGFGAVYSYKRWSDKKLQEIVESGKPSTSTNNVKVSGFGMLELSTDEVSEP</sequence>
<gene>
    <name evidence="4" type="ORF">RRG08_004601</name>
</gene>
<keyword evidence="1" id="KW-0472">Membrane</keyword>
<feature type="signal peptide" evidence="2">
    <location>
        <begin position="1"/>
        <end position="27"/>
    </location>
</feature>
<feature type="transmembrane region" description="Helical" evidence="1">
    <location>
        <begin position="616"/>
        <end position="641"/>
    </location>
</feature>
<evidence type="ECO:0000313" key="4">
    <source>
        <dbReference type="EMBL" id="KAK3789531.1"/>
    </source>
</evidence>
<dbReference type="Proteomes" id="UP001283361">
    <property type="component" value="Unassembled WGS sequence"/>
</dbReference>
<proteinExistence type="predicted"/>
<name>A0AAE1ALT2_9GAST</name>
<keyword evidence="5" id="KW-1185">Reference proteome</keyword>
<evidence type="ECO:0000313" key="5">
    <source>
        <dbReference type="Proteomes" id="UP001283361"/>
    </source>
</evidence>
<reference evidence="4" key="1">
    <citation type="journal article" date="2023" name="G3 (Bethesda)">
        <title>A reference genome for the long-term kleptoplast-retaining sea slug Elysia crispata morphotype clarki.</title>
        <authorList>
            <person name="Eastman K.E."/>
            <person name="Pendleton A.L."/>
            <person name="Shaikh M.A."/>
            <person name="Suttiyut T."/>
            <person name="Ogas R."/>
            <person name="Tomko P."/>
            <person name="Gavelis G."/>
            <person name="Widhalm J.R."/>
            <person name="Wisecaver J.H."/>
        </authorList>
    </citation>
    <scope>NUCLEOTIDE SEQUENCE</scope>
    <source>
        <strain evidence="4">ECLA1</strain>
    </source>
</reference>
<dbReference type="Pfam" id="PF25898">
    <property type="entry name" value="LolA_2nd_metazoa"/>
    <property type="match status" value="1"/>
</dbReference>
<dbReference type="EMBL" id="JAWDGP010001658">
    <property type="protein sequence ID" value="KAK3789531.1"/>
    <property type="molecule type" value="Genomic_DNA"/>
</dbReference>
<evidence type="ECO:0000256" key="1">
    <source>
        <dbReference type="SAM" id="Phobius"/>
    </source>
</evidence>